<dbReference type="Proteomes" id="UP000821845">
    <property type="component" value="Chromosome 10"/>
</dbReference>
<reference evidence="1" key="1">
    <citation type="submission" date="2020-05" db="EMBL/GenBank/DDBJ databases">
        <title>Large-scale comparative analyses of tick genomes elucidate their genetic diversity and vector capacities.</title>
        <authorList>
            <person name="Jia N."/>
            <person name="Wang J."/>
            <person name="Shi W."/>
            <person name="Du L."/>
            <person name="Sun Y."/>
            <person name="Zhan W."/>
            <person name="Jiang J."/>
            <person name="Wang Q."/>
            <person name="Zhang B."/>
            <person name="Ji P."/>
            <person name="Sakyi L.B."/>
            <person name="Cui X."/>
            <person name="Yuan T."/>
            <person name="Jiang B."/>
            <person name="Yang W."/>
            <person name="Lam T.T.-Y."/>
            <person name="Chang Q."/>
            <person name="Ding S."/>
            <person name="Wang X."/>
            <person name="Zhu J."/>
            <person name="Ruan X."/>
            <person name="Zhao L."/>
            <person name="Wei J."/>
            <person name="Que T."/>
            <person name="Du C."/>
            <person name="Cheng J."/>
            <person name="Dai P."/>
            <person name="Han X."/>
            <person name="Huang E."/>
            <person name="Gao Y."/>
            <person name="Liu J."/>
            <person name="Shao H."/>
            <person name="Ye R."/>
            <person name="Li L."/>
            <person name="Wei W."/>
            <person name="Wang X."/>
            <person name="Wang C."/>
            <person name="Yang T."/>
            <person name="Huo Q."/>
            <person name="Li W."/>
            <person name="Guo W."/>
            <person name="Chen H."/>
            <person name="Zhou L."/>
            <person name="Ni X."/>
            <person name="Tian J."/>
            <person name="Zhou Y."/>
            <person name="Sheng Y."/>
            <person name="Liu T."/>
            <person name="Pan Y."/>
            <person name="Xia L."/>
            <person name="Li J."/>
            <person name="Zhao F."/>
            <person name="Cao W."/>
        </authorList>
    </citation>
    <scope>NUCLEOTIDE SEQUENCE</scope>
    <source>
        <strain evidence="1">Hyas-2018</strain>
    </source>
</reference>
<name>A0ACB7T7R2_HYAAI</name>
<evidence type="ECO:0000313" key="1">
    <source>
        <dbReference type="EMBL" id="KAH6942970.1"/>
    </source>
</evidence>
<protein>
    <submittedName>
        <fullName evidence="1">Uncharacterized protein</fullName>
    </submittedName>
</protein>
<evidence type="ECO:0000313" key="2">
    <source>
        <dbReference type="Proteomes" id="UP000821845"/>
    </source>
</evidence>
<keyword evidence="2" id="KW-1185">Reference proteome</keyword>
<comment type="caution">
    <text evidence="1">The sequence shown here is derived from an EMBL/GenBank/DDBJ whole genome shotgun (WGS) entry which is preliminary data.</text>
</comment>
<sequence>MTNPPKEALTDRVLCFVLHGTTSQYKIRCSYYFTKQLNGRDLFTWTKEVIAAVETCGFIIVRIDSYSANVTMFKLMAIGTLNTVVRHPHDTSLFIFLSFDLCRVLRNARNQFFDRGITDGTDVISVFVKNYESIKSARL</sequence>
<gene>
    <name evidence="1" type="ORF">HPB50_013017</name>
</gene>
<proteinExistence type="predicted"/>
<organism evidence="1 2">
    <name type="scientific">Hyalomma asiaticum</name>
    <name type="common">Tick</name>
    <dbReference type="NCBI Taxonomy" id="266040"/>
    <lineage>
        <taxon>Eukaryota</taxon>
        <taxon>Metazoa</taxon>
        <taxon>Ecdysozoa</taxon>
        <taxon>Arthropoda</taxon>
        <taxon>Chelicerata</taxon>
        <taxon>Arachnida</taxon>
        <taxon>Acari</taxon>
        <taxon>Parasitiformes</taxon>
        <taxon>Ixodida</taxon>
        <taxon>Ixodoidea</taxon>
        <taxon>Ixodidae</taxon>
        <taxon>Hyalomminae</taxon>
        <taxon>Hyalomma</taxon>
    </lineage>
</organism>
<dbReference type="EMBL" id="CM023490">
    <property type="protein sequence ID" value="KAH6942970.1"/>
    <property type="molecule type" value="Genomic_DNA"/>
</dbReference>
<accession>A0ACB7T7R2</accession>